<keyword evidence="1" id="KW-0808">Transferase</keyword>
<dbReference type="InterPro" id="IPR023168">
    <property type="entry name" value="GatB_Yqey_C_2"/>
</dbReference>
<evidence type="ECO:0000313" key="1">
    <source>
        <dbReference type="EMBL" id="OLS03380.1"/>
    </source>
</evidence>
<dbReference type="Pfam" id="PF09424">
    <property type="entry name" value="YqeY"/>
    <property type="match status" value="1"/>
</dbReference>
<dbReference type="EMBL" id="LTDM01000008">
    <property type="protein sequence ID" value="OLS03380.1"/>
    <property type="molecule type" value="Genomic_DNA"/>
</dbReference>
<gene>
    <name evidence="1" type="ORF">TICRE_06100</name>
</gene>
<evidence type="ECO:0000313" key="2">
    <source>
        <dbReference type="Proteomes" id="UP000186112"/>
    </source>
</evidence>
<dbReference type="GO" id="GO:0016740">
    <property type="term" value="F:transferase activity"/>
    <property type="evidence" value="ECO:0007669"/>
    <property type="project" value="UniProtKB-KW"/>
</dbReference>
<dbReference type="InterPro" id="IPR042184">
    <property type="entry name" value="YqeY/Aim41_N"/>
</dbReference>
<dbReference type="RefSeq" id="WP_075725002.1">
    <property type="nucleotide sequence ID" value="NZ_LTDM01000008.1"/>
</dbReference>
<dbReference type="PANTHER" id="PTHR28055:SF1">
    <property type="entry name" value="ALTERED INHERITANCE OF MITOCHONDRIA PROTEIN 41, MITOCHONDRIAL"/>
    <property type="match status" value="1"/>
</dbReference>
<dbReference type="Gene3D" id="1.10.10.410">
    <property type="match status" value="1"/>
</dbReference>
<sequence length="147" mass="16937">MSLEKKLMEDLKTSMKNKDTIRKNTITLVRAAIKQIEVDERREVSQDEIMEIISKQLKEKRLAIEDFEKGNRQDLIDLTNKEMDILLEYLPKQLTEEEVELIVEETIAEIGASSMKDIGLMMKSVMPKVKGRTDGNIVSKIVKNKLT</sequence>
<proteinExistence type="predicted"/>
<dbReference type="InterPro" id="IPR003789">
    <property type="entry name" value="Asn/Gln_tRNA_amidoTrase-B-like"/>
</dbReference>
<comment type="caution">
    <text evidence="1">The sequence shown here is derived from an EMBL/GenBank/DDBJ whole genome shotgun (WGS) entry which is preliminary data.</text>
</comment>
<dbReference type="PANTHER" id="PTHR28055">
    <property type="entry name" value="ALTERED INHERITANCE OF MITOCHONDRIA PROTEIN 41, MITOCHONDRIAL"/>
    <property type="match status" value="1"/>
</dbReference>
<keyword evidence="2" id="KW-1185">Reference proteome</keyword>
<dbReference type="SUPFAM" id="SSF89095">
    <property type="entry name" value="GatB/YqeY motif"/>
    <property type="match status" value="1"/>
</dbReference>
<reference evidence="1 2" key="1">
    <citation type="submission" date="2016-02" db="EMBL/GenBank/DDBJ databases">
        <title>Genome sequence of Tissierella creatinophila DSM 6911.</title>
        <authorList>
            <person name="Poehlein A."/>
            <person name="Daniel R."/>
        </authorList>
    </citation>
    <scope>NUCLEOTIDE SEQUENCE [LARGE SCALE GENOMIC DNA]</scope>
    <source>
        <strain evidence="1 2">DSM 6911</strain>
    </source>
</reference>
<dbReference type="Gene3D" id="1.10.1510.10">
    <property type="entry name" value="Uncharacterised protein YqeY/AIM41 PF09424, N-terminal domain"/>
    <property type="match status" value="1"/>
</dbReference>
<organism evidence="1 2">
    <name type="scientific">Tissierella creatinophila DSM 6911</name>
    <dbReference type="NCBI Taxonomy" id="1123403"/>
    <lineage>
        <taxon>Bacteria</taxon>
        <taxon>Bacillati</taxon>
        <taxon>Bacillota</taxon>
        <taxon>Tissierellia</taxon>
        <taxon>Tissierellales</taxon>
        <taxon>Tissierellaceae</taxon>
        <taxon>Tissierella</taxon>
    </lineage>
</organism>
<dbReference type="Proteomes" id="UP000186112">
    <property type="component" value="Unassembled WGS sequence"/>
</dbReference>
<dbReference type="InterPro" id="IPR019004">
    <property type="entry name" value="YqeY/Aim41"/>
</dbReference>
<dbReference type="AlphaFoldDB" id="A0A1U7M7Z9"/>
<protein>
    <submittedName>
        <fullName evidence="1">Glutamyl-tRNA(Gln) amidotransferase subunit E</fullName>
    </submittedName>
</protein>
<dbReference type="GO" id="GO:0016884">
    <property type="term" value="F:carbon-nitrogen ligase activity, with glutamine as amido-N-donor"/>
    <property type="evidence" value="ECO:0007669"/>
    <property type="project" value="InterPro"/>
</dbReference>
<dbReference type="OrthoDB" id="9794041at2"/>
<name>A0A1U7M7Z9_TISCR</name>
<accession>A0A1U7M7Z9</accession>